<organism evidence="3 4">
    <name type="scientific">Cytophaga hutchinsonii (strain ATCC 33406 / DSM 1761 / CIP 103989 / NBRC 15051 / NCIMB 9469 / D465)</name>
    <dbReference type="NCBI Taxonomy" id="269798"/>
    <lineage>
        <taxon>Bacteria</taxon>
        <taxon>Pseudomonadati</taxon>
        <taxon>Bacteroidota</taxon>
        <taxon>Cytophagia</taxon>
        <taxon>Cytophagales</taxon>
        <taxon>Cytophagaceae</taxon>
        <taxon>Cytophaga</taxon>
    </lineage>
</organism>
<dbReference type="KEGG" id="chu:CHU_2791"/>
<gene>
    <name evidence="3" type="ordered locus">CHU_2791</name>
</gene>
<feature type="compositionally biased region" description="Polar residues" evidence="1">
    <location>
        <begin position="97"/>
        <end position="107"/>
    </location>
</feature>
<evidence type="ECO:0000256" key="1">
    <source>
        <dbReference type="SAM" id="MobiDB-lite"/>
    </source>
</evidence>
<dbReference type="AlphaFoldDB" id="A0A6N4SUH8"/>
<proteinExistence type="predicted"/>
<feature type="region of interest" description="Disordered" evidence="1">
    <location>
        <begin position="81"/>
        <end position="107"/>
    </location>
</feature>
<reference evidence="3 4" key="1">
    <citation type="journal article" date="2007" name="Appl. Environ. Microbiol.">
        <title>Genome sequence of the cellulolytic gliding bacterium Cytophaga hutchinsonii.</title>
        <authorList>
            <person name="Xie G."/>
            <person name="Bruce D.C."/>
            <person name="Challacombe J.F."/>
            <person name="Chertkov O."/>
            <person name="Detter J.C."/>
            <person name="Gilna P."/>
            <person name="Han C.S."/>
            <person name="Lucas S."/>
            <person name="Misra M."/>
            <person name="Myers G.L."/>
            <person name="Richardson P."/>
            <person name="Tapia R."/>
            <person name="Thayer N."/>
            <person name="Thompson L.S."/>
            <person name="Brettin T.S."/>
            <person name="Henrissat B."/>
            <person name="Wilson D.B."/>
            <person name="McBride M.J."/>
        </authorList>
    </citation>
    <scope>NUCLEOTIDE SEQUENCE [LARGE SCALE GENOMIC DNA]</scope>
    <source>
        <strain evidence="4">ATCC 33406 / DSM 1761 / CIP 103989 / NBRC 15051 / NCIMB 9469 / D465</strain>
    </source>
</reference>
<sequence length="107" mass="11898">MKATYILTALVFSISSLVFAGGNDPQVSVNNYKHPMKASKAQAQIDAQDGKEITQVSTETENAGNYKNNFKKSEVSEVKTTANKEAYPSNAKPQARNYKNQFQYRSK</sequence>
<protein>
    <submittedName>
        <fullName evidence="3">Uncharacterized protein</fullName>
    </submittedName>
</protein>
<dbReference type="EMBL" id="CP000383">
    <property type="protein sequence ID" value="ABG60040.1"/>
    <property type="molecule type" value="Genomic_DNA"/>
</dbReference>
<dbReference type="OrthoDB" id="956625at2"/>
<keyword evidence="4" id="KW-1185">Reference proteome</keyword>
<dbReference type="RefSeq" id="WP_011586150.1">
    <property type="nucleotide sequence ID" value="NC_008255.1"/>
</dbReference>
<evidence type="ECO:0000313" key="3">
    <source>
        <dbReference type="EMBL" id="ABG60040.1"/>
    </source>
</evidence>
<accession>A0A6N4SUH8</accession>
<dbReference type="Proteomes" id="UP000001822">
    <property type="component" value="Chromosome"/>
</dbReference>
<evidence type="ECO:0000313" key="4">
    <source>
        <dbReference type="Proteomes" id="UP000001822"/>
    </source>
</evidence>
<evidence type="ECO:0000256" key="2">
    <source>
        <dbReference type="SAM" id="SignalP"/>
    </source>
</evidence>
<feature type="chain" id="PRO_5026925543" evidence="2">
    <location>
        <begin position="21"/>
        <end position="107"/>
    </location>
</feature>
<keyword evidence="2" id="KW-0732">Signal</keyword>
<feature type="signal peptide" evidence="2">
    <location>
        <begin position="1"/>
        <end position="20"/>
    </location>
</feature>
<name>A0A6N4SUH8_CYTH3</name>